<sequence length="61" mass="7078">MKKDTRSPGNCIHGLDFIDKLLIILFAIVVLLVNIGIFSTAWLAYWPLFLIVWIIKEFLDE</sequence>
<name>A0A420ZDQ1_UNCK3</name>
<keyword evidence="1" id="KW-0472">Membrane</keyword>
<evidence type="ECO:0000256" key="1">
    <source>
        <dbReference type="SAM" id="Phobius"/>
    </source>
</evidence>
<accession>A0A420ZDQ1</accession>
<keyword evidence="1" id="KW-1133">Transmembrane helix</keyword>
<protein>
    <recommendedName>
        <fullName evidence="4">DUF5668 domain-containing protein</fullName>
    </recommendedName>
</protein>
<evidence type="ECO:0008006" key="4">
    <source>
        <dbReference type="Google" id="ProtNLM"/>
    </source>
</evidence>
<gene>
    <name evidence="2" type="ORF">DRH29_01060</name>
</gene>
<feature type="transmembrane region" description="Helical" evidence="1">
    <location>
        <begin position="21"/>
        <end position="54"/>
    </location>
</feature>
<dbReference type="Proteomes" id="UP000281261">
    <property type="component" value="Unassembled WGS sequence"/>
</dbReference>
<keyword evidence="1" id="KW-0812">Transmembrane</keyword>
<dbReference type="EMBL" id="QMNG01000002">
    <property type="protein sequence ID" value="RLC37669.1"/>
    <property type="molecule type" value="Genomic_DNA"/>
</dbReference>
<comment type="caution">
    <text evidence="2">The sequence shown here is derived from an EMBL/GenBank/DDBJ whole genome shotgun (WGS) entry which is preliminary data.</text>
</comment>
<dbReference type="AlphaFoldDB" id="A0A420ZDQ1"/>
<evidence type="ECO:0000313" key="3">
    <source>
        <dbReference type="Proteomes" id="UP000281261"/>
    </source>
</evidence>
<organism evidence="2 3">
    <name type="scientific">candidate division Kazan bacterium</name>
    <dbReference type="NCBI Taxonomy" id="2202143"/>
    <lineage>
        <taxon>Bacteria</taxon>
        <taxon>Bacteria division Kazan-3B-28</taxon>
    </lineage>
</organism>
<reference evidence="2 3" key="1">
    <citation type="submission" date="2018-06" db="EMBL/GenBank/DDBJ databases">
        <title>Extensive metabolic versatility and redundancy in microbially diverse, dynamic hydrothermal sediments.</title>
        <authorList>
            <person name="Dombrowski N."/>
            <person name="Teske A."/>
            <person name="Baker B.J."/>
        </authorList>
    </citation>
    <scope>NUCLEOTIDE SEQUENCE [LARGE SCALE GENOMIC DNA]</scope>
    <source>
        <strain evidence="2">B79_G16</strain>
    </source>
</reference>
<evidence type="ECO:0000313" key="2">
    <source>
        <dbReference type="EMBL" id="RLC37669.1"/>
    </source>
</evidence>
<proteinExistence type="predicted"/>